<protein>
    <recommendedName>
        <fullName evidence="8">Radical SAM core domain-containing protein</fullName>
    </recommendedName>
</protein>
<keyword evidence="7" id="KW-0411">Iron-sulfur</keyword>
<evidence type="ECO:0000256" key="1">
    <source>
        <dbReference type="ARBA" id="ARBA00001966"/>
    </source>
</evidence>
<keyword evidence="5" id="KW-0479">Metal-binding</keyword>
<dbReference type="GO" id="GO:0046872">
    <property type="term" value="F:metal ion binding"/>
    <property type="evidence" value="ECO:0007669"/>
    <property type="project" value="UniProtKB-KW"/>
</dbReference>
<reference evidence="9" key="1">
    <citation type="submission" date="2018-05" db="EMBL/GenBank/DDBJ databases">
        <authorList>
            <person name="Lanie J.A."/>
            <person name="Ng W.-L."/>
            <person name="Kazmierczak K.M."/>
            <person name="Andrzejewski T.M."/>
            <person name="Davidsen T.M."/>
            <person name="Wayne K.J."/>
            <person name="Tettelin H."/>
            <person name="Glass J.I."/>
            <person name="Rusch D."/>
            <person name="Podicherti R."/>
            <person name="Tsui H.-C.T."/>
            <person name="Winkler M.E."/>
        </authorList>
    </citation>
    <scope>NUCLEOTIDE SEQUENCE</scope>
</reference>
<dbReference type="Gene3D" id="3.20.20.70">
    <property type="entry name" value="Aldolase class I"/>
    <property type="match status" value="1"/>
</dbReference>
<sequence length="401" mass="44717">RLPVYPKYLEDSTEWLSPKVSKHVQRLIDGDGWPRTDSWVAGEVAEAPFSVTVARMNKATADLRPIFDRVTQGIDLTENDIVRLFRSRGDDFIETCKFADQLRKDVNGNVVTYVVNRNINYTNICTYRCGFCAFSKSSSRNGPRDHPYLIDLAEIRRRTQEAWRRGATEVCLQGGIHPDFTGDTYLSICHAIKSEVPSIHIHAFSPLEVTQGARTLGISIAEFLEALKNAGLSTLPGTAAEILDDEVRQIICPDKITTDEWLDVIKTAHKTGLPTTATIMFGHVDKPKHWARHLIRVRTLQSQTGGLTEFVPLPFIHQEAPMYRRQNCRKGPTFVEAVLMHAVARIVLHGYVSNIQASWTKMGKAGVVQCLRAGVNDIGGTLMNESISRAAGNQNGQELPP</sequence>
<dbReference type="PANTHER" id="PTHR43076">
    <property type="entry name" value="FO SYNTHASE (COFH)"/>
    <property type="match status" value="1"/>
</dbReference>
<comment type="cofactor">
    <cofactor evidence="1">
        <name>[4Fe-4S] cluster</name>
        <dbReference type="ChEBI" id="CHEBI:49883"/>
    </cofactor>
</comment>
<dbReference type="NCBIfam" id="TIGR03551">
    <property type="entry name" value="F420_cofH"/>
    <property type="match status" value="1"/>
</dbReference>
<dbReference type="InterPro" id="IPR019940">
    <property type="entry name" value="CofH_family"/>
</dbReference>
<organism evidence="9">
    <name type="scientific">marine metagenome</name>
    <dbReference type="NCBI Taxonomy" id="408172"/>
    <lineage>
        <taxon>unclassified sequences</taxon>
        <taxon>metagenomes</taxon>
        <taxon>ecological metagenomes</taxon>
    </lineage>
</organism>
<gene>
    <name evidence="9" type="ORF">METZ01_LOCUS288691</name>
</gene>
<proteinExistence type="predicted"/>
<dbReference type="AlphaFoldDB" id="A0A382LKS2"/>
<dbReference type="InterPro" id="IPR045567">
    <property type="entry name" value="CofH/MnqC-like_C"/>
</dbReference>
<dbReference type="InterPro" id="IPR020050">
    <property type="entry name" value="FO_synthase_su2"/>
</dbReference>
<dbReference type="NCBIfam" id="TIGR00423">
    <property type="entry name" value="CofH family radical SAM protein"/>
    <property type="match status" value="1"/>
</dbReference>
<dbReference type="GO" id="GO:0016765">
    <property type="term" value="F:transferase activity, transferring alkyl or aryl (other than methyl) groups"/>
    <property type="evidence" value="ECO:0007669"/>
    <property type="project" value="InterPro"/>
</dbReference>
<dbReference type="SFLD" id="SFLDG01064">
    <property type="entry name" value="F420__menaquinone_cofactor_bio"/>
    <property type="match status" value="1"/>
</dbReference>
<dbReference type="EMBL" id="UINC01086932">
    <property type="protein sequence ID" value="SVC35837.1"/>
    <property type="molecule type" value="Genomic_DNA"/>
</dbReference>
<dbReference type="SFLD" id="SFLDS00029">
    <property type="entry name" value="Radical_SAM"/>
    <property type="match status" value="1"/>
</dbReference>
<dbReference type="GO" id="GO:0051539">
    <property type="term" value="F:4 iron, 4 sulfur cluster binding"/>
    <property type="evidence" value="ECO:0007669"/>
    <property type="project" value="UniProtKB-KW"/>
</dbReference>
<dbReference type="SFLD" id="SFLDG01388">
    <property type="entry name" value="7_8-didemethyl-8-hydroxy-5-dea"/>
    <property type="match status" value="1"/>
</dbReference>
<dbReference type="SFLD" id="SFLDG01389">
    <property type="entry name" value="menaquinone_synthsis_involved"/>
    <property type="match status" value="1"/>
</dbReference>
<evidence type="ECO:0000256" key="5">
    <source>
        <dbReference type="ARBA" id="ARBA00022723"/>
    </source>
</evidence>
<keyword evidence="6" id="KW-0408">Iron</keyword>
<evidence type="ECO:0000256" key="7">
    <source>
        <dbReference type="ARBA" id="ARBA00023014"/>
    </source>
</evidence>
<keyword evidence="3" id="KW-0808">Transferase</keyword>
<dbReference type="PIRSF" id="PIRSF004762">
    <property type="entry name" value="CHP00423"/>
    <property type="match status" value="1"/>
</dbReference>
<dbReference type="InterPro" id="IPR058240">
    <property type="entry name" value="rSAM_sf"/>
</dbReference>
<dbReference type="PANTHER" id="PTHR43076:SF1">
    <property type="entry name" value="LIPOYL SYNTHASE 2"/>
    <property type="match status" value="1"/>
</dbReference>
<dbReference type="Pfam" id="PF19288">
    <property type="entry name" value="CofH_C"/>
    <property type="match status" value="1"/>
</dbReference>
<dbReference type="PROSITE" id="PS51918">
    <property type="entry name" value="RADICAL_SAM"/>
    <property type="match status" value="1"/>
</dbReference>
<dbReference type="GO" id="GO:0044689">
    <property type="term" value="F:7,8-didemethyl-8-hydroxy-5-deazariboflavin synthase activity"/>
    <property type="evidence" value="ECO:0007669"/>
    <property type="project" value="TreeGrafter"/>
</dbReference>
<dbReference type="InterPro" id="IPR034405">
    <property type="entry name" value="F420"/>
</dbReference>
<keyword evidence="2" id="KW-0004">4Fe-4S</keyword>
<dbReference type="Pfam" id="PF04055">
    <property type="entry name" value="Radical_SAM"/>
    <property type="match status" value="1"/>
</dbReference>
<evidence type="ECO:0000256" key="2">
    <source>
        <dbReference type="ARBA" id="ARBA00022485"/>
    </source>
</evidence>
<dbReference type="SUPFAM" id="SSF102114">
    <property type="entry name" value="Radical SAM enzymes"/>
    <property type="match status" value="1"/>
</dbReference>
<feature type="non-terminal residue" evidence="9">
    <location>
        <position position="401"/>
    </location>
</feature>
<evidence type="ECO:0000256" key="3">
    <source>
        <dbReference type="ARBA" id="ARBA00022679"/>
    </source>
</evidence>
<accession>A0A382LKS2</accession>
<evidence type="ECO:0000256" key="4">
    <source>
        <dbReference type="ARBA" id="ARBA00022691"/>
    </source>
</evidence>
<dbReference type="CDD" id="cd01335">
    <property type="entry name" value="Radical_SAM"/>
    <property type="match status" value="1"/>
</dbReference>
<evidence type="ECO:0000256" key="6">
    <source>
        <dbReference type="ARBA" id="ARBA00023004"/>
    </source>
</evidence>
<name>A0A382LKS2_9ZZZZ</name>
<dbReference type="InterPro" id="IPR013785">
    <property type="entry name" value="Aldolase_TIM"/>
</dbReference>
<feature type="domain" description="Radical SAM core" evidence="8">
    <location>
        <begin position="111"/>
        <end position="352"/>
    </location>
</feature>
<keyword evidence="4" id="KW-0949">S-adenosyl-L-methionine</keyword>
<dbReference type="InterPro" id="IPR007197">
    <property type="entry name" value="rSAM"/>
</dbReference>
<evidence type="ECO:0000313" key="9">
    <source>
        <dbReference type="EMBL" id="SVC35837.1"/>
    </source>
</evidence>
<evidence type="ECO:0000259" key="8">
    <source>
        <dbReference type="PROSITE" id="PS51918"/>
    </source>
</evidence>
<feature type="non-terminal residue" evidence="9">
    <location>
        <position position="1"/>
    </location>
</feature>